<dbReference type="SUPFAM" id="SSF56235">
    <property type="entry name" value="N-terminal nucleophile aminohydrolases (Ntn hydrolases)"/>
    <property type="match status" value="1"/>
</dbReference>
<protein>
    <submittedName>
        <fullName evidence="1">Ntn-hydrolase superfamily protein</fullName>
    </submittedName>
</protein>
<dbReference type="InterPro" id="IPR029055">
    <property type="entry name" value="Ntn_hydrolases_N"/>
</dbReference>
<keyword evidence="2" id="KW-1185">Reference proteome</keyword>
<comment type="caution">
    <text evidence="1">The sequence shown here is derived from an EMBL/GenBank/DDBJ whole genome shotgun (WGS) entry which is preliminary data.</text>
</comment>
<dbReference type="EMBL" id="JAZHRV010000001">
    <property type="protein sequence ID" value="MEH2553231.1"/>
    <property type="molecule type" value="Genomic_DNA"/>
</dbReference>
<evidence type="ECO:0000313" key="2">
    <source>
        <dbReference type="Proteomes" id="UP001364224"/>
    </source>
</evidence>
<proteinExistence type="predicted"/>
<gene>
    <name evidence="1" type="ORF">V1286_000760</name>
</gene>
<evidence type="ECO:0000313" key="1">
    <source>
        <dbReference type="EMBL" id="MEH2553231.1"/>
    </source>
</evidence>
<dbReference type="RefSeq" id="WP_334477663.1">
    <property type="nucleotide sequence ID" value="NZ_JAZHRV010000001.1"/>
</dbReference>
<dbReference type="Proteomes" id="UP001364224">
    <property type="component" value="Unassembled WGS sequence"/>
</dbReference>
<dbReference type="PANTHER" id="PTHR39328">
    <property type="entry name" value="BLL2871 PROTEIN"/>
    <property type="match status" value="1"/>
</dbReference>
<name>A0ABU8B3X4_9BRAD</name>
<reference evidence="1 2" key="1">
    <citation type="submission" date="2024-02" db="EMBL/GenBank/DDBJ databases">
        <title>Adaptive strategies in a cosmopolitan and abundant soil bacterium.</title>
        <authorList>
            <person name="Carini P."/>
        </authorList>
    </citation>
    <scope>NUCLEOTIDE SEQUENCE [LARGE SCALE GENOMIC DNA]</scope>
    <source>
        <strain evidence="1 2">AZCC 1608</strain>
    </source>
</reference>
<accession>A0ABU8B3X4</accession>
<dbReference type="PANTHER" id="PTHR39328:SF1">
    <property type="entry name" value="BLL2871 PROTEIN"/>
    <property type="match status" value="1"/>
</dbReference>
<organism evidence="1 2">
    <name type="scientific">Bradyrhizobium algeriense</name>
    <dbReference type="NCBI Taxonomy" id="634784"/>
    <lineage>
        <taxon>Bacteria</taxon>
        <taxon>Pseudomonadati</taxon>
        <taxon>Pseudomonadota</taxon>
        <taxon>Alphaproteobacteria</taxon>
        <taxon>Hyphomicrobiales</taxon>
        <taxon>Nitrobacteraceae</taxon>
        <taxon>Bradyrhizobium</taxon>
    </lineage>
</organism>
<dbReference type="Pfam" id="PF06267">
    <property type="entry name" value="DUF1028"/>
    <property type="match status" value="1"/>
</dbReference>
<dbReference type="Gene3D" id="3.60.20.10">
    <property type="entry name" value="Glutamine Phosphoribosylpyrophosphate, subunit 1, domain 1"/>
    <property type="match status" value="1"/>
</dbReference>
<sequence length="217" mass="22969">MTYSISARCPETGAFGIAITSSSIAVPARCAWVGPLGLVVSQNATDPALGPTGLAQLRQGFGAAAVLNNLTLGTPQPTWRQVGVIDRYGQVAWHSGTQALPTAAIAQGTGCLALGNLLVDEKVPSVMIARFEETAGQSLAERLMSALEAGLDAGGETDDEHAAGLHVAHIFDWPVVDLRVDWHDTPIGELRALWERYRPQQKDYIARAMNPGAAPSF</sequence>
<dbReference type="InterPro" id="IPR010430">
    <property type="entry name" value="DUF1028"/>
</dbReference>